<dbReference type="PROSITE" id="PS00109">
    <property type="entry name" value="PROTEIN_KINASE_TYR"/>
    <property type="match status" value="1"/>
</dbReference>
<dbReference type="InterPro" id="IPR001245">
    <property type="entry name" value="Ser-Thr/Tyr_kinase_cat_dom"/>
</dbReference>
<evidence type="ECO:0000256" key="1">
    <source>
        <dbReference type="ARBA" id="ARBA00004141"/>
    </source>
</evidence>
<dbReference type="GeneID" id="304286"/>
<keyword evidence="7 19" id="KW-0547">Nucleotide-binding</keyword>
<evidence type="ECO:0000256" key="8">
    <source>
        <dbReference type="ARBA" id="ARBA00022777"/>
    </source>
</evidence>
<dbReference type="GO" id="GO:0043025">
    <property type="term" value="C:neuronal cell body"/>
    <property type="evidence" value="ECO:0000314"/>
    <property type="project" value="UniProtKB"/>
</dbReference>
<dbReference type="RefSeq" id="NP_001414165.1">
    <property type="nucleotide sequence ID" value="NM_001427236.1"/>
</dbReference>
<dbReference type="OMA" id="SHKSVSC"/>
<feature type="compositionally biased region" description="Polar residues" evidence="20">
    <location>
        <begin position="1134"/>
        <end position="1203"/>
    </location>
</feature>
<evidence type="ECO:0000256" key="6">
    <source>
        <dbReference type="ARBA" id="ARBA00022692"/>
    </source>
</evidence>
<evidence type="ECO:0007829" key="27">
    <source>
        <dbReference type="PubMed" id="22673903"/>
    </source>
</evidence>
<feature type="compositionally biased region" description="Acidic residues" evidence="20">
    <location>
        <begin position="1538"/>
        <end position="1553"/>
    </location>
</feature>
<feature type="compositionally biased region" description="Polar residues" evidence="20">
    <location>
        <begin position="792"/>
        <end position="806"/>
    </location>
</feature>
<dbReference type="Proteomes" id="UP000002494">
    <property type="component" value="Chromosome 12"/>
</dbReference>
<organism evidence="24 25">
    <name type="scientific">Rattus norvegicus</name>
    <name type="common">Rat</name>
    <dbReference type="NCBI Taxonomy" id="10116"/>
    <lineage>
        <taxon>Eukaryota</taxon>
        <taxon>Metazoa</taxon>
        <taxon>Chordata</taxon>
        <taxon>Craniata</taxon>
        <taxon>Vertebrata</taxon>
        <taxon>Euteleostomi</taxon>
        <taxon>Mammalia</taxon>
        <taxon>Eutheria</taxon>
        <taxon>Euarchontoglires</taxon>
        <taxon>Glires</taxon>
        <taxon>Rodentia</taxon>
        <taxon>Myomorpha</taxon>
        <taxon>Muroidea</taxon>
        <taxon>Muridae</taxon>
        <taxon>Murinae</taxon>
        <taxon>Rattus</taxon>
    </lineage>
</organism>
<dbReference type="FunFam" id="3.30.200.20:FF:000275">
    <property type="entry name" value="Apoptosis associated tyrosine kinase"/>
    <property type="match status" value="1"/>
</dbReference>
<dbReference type="GO" id="GO:0045022">
    <property type="term" value="P:early endosome to late endosome transport"/>
    <property type="evidence" value="ECO:0000266"/>
    <property type="project" value="RGD"/>
</dbReference>
<feature type="compositionally biased region" description="Polar residues" evidence="20">
    <location>
        <begin position="1068"/>
        <end position="1079"/>
    </location>
</feature>
<dbReference type="GlyGen" id="D3ZBH5">
    <property type="glycosylation" value="7 sites"/>
</dbReference>
<dbReference type="GO" id="GO:0016020">
    <property type="term" value="C:membrane"/>
    <property type="evidence" value="ECO:0000266"/>
    <property type="project" value="RGD"/>
</dbReference>
<evidence type="ECO:0000256" key="14">
    <source>
        <dbReference type="ARBA" id="ARBA00056664"/>
    </source>
</evidence>
<feature type="region of interest" description="Disordered" evidence="20">
    <location>
        <begin position="940"/>
        <end position="1335"/>
    </location>
</feature>
<dbReference type="Gene3D" id="1.10.510.10">
    <property type="entry name" value="Transferase(Phosphotransferase) domain 1"/>
    <property type="match status" value="1"/>
</dbReference>
<dbReference type="GO" id="GO:0001881">
    <property type="term" value="P:receptor recycling"/>
    <property type="evidence" value="ECO:0000266"/>
    <property type="project" value="RGD"/>
</dbReference>
<reference evidence="27" key="1">
    <citation type="journal article" date="2012" name="Nat. Commun.">
        <title>Quantitative maps of protein phosphorylation sites across 14 different rat organs and tissues.</title>
        <authorList>
            <person name="Lundby A."/>
            <person name="Secher A."/>
            <person name="Lage K."/>
            <person name="Nordsborg N.B."/>
            <person name="Dmytriyev A."/>
            <person name="Lundby C."/>
            <person name="Olsen J.V."/>
        </authorList>
    </citation>
    <scope>IDENTIFICATION BY MASS SPECTROMETRY [LARGE SCALE ANALYSIS]</scope>
</reference>
<feature type="compositionally biased region" description="Basic and acidic residues" evidence="20">
    <location>
        <begin position="674"/>
        <end position="690"/>
    </location>
</feature>
<sequence>MPGPPASSPLPMPLLLLLLLTVGSARAAPLPQTGAGDAPVVEVPSLFVILSVCSLMVLIVLIANCVSCCKDPEIDFKEFEDNFDDEIDFTPPAEDTPSVQSPAEVFTLSVPNISLPAPSQFQSSVEGLKSQVARHSLNYIQEIGNGWFGKVLLGETYTGTSVTRVIVKELKVSASPKEQDTFLNSGEPYYILQHPNVLQCVGQCVEAIPYLLVFEFCDLGDLKAYLHNEQEHVRSESQTMLLQRMACEIAAGLAAMHKLHFLHSDLALRNCYLTSDLNVKVGDYGIGFSRYKEDYIETDDKKIFPLRWTAPELVTSFQDRLLTADQTKYSNIWSLGVTLWELFNNAAQPYANLSDLDVLNQVIRERDMKLPKPQLELPYSERWYEVLQFCWLSPDKRPAAEDVHRLLTYLRMQSQRDSEVDFEQQWTALKPNANSRDPSSSAAFPILDHFARDRLGREMEEVLTVTETSQGLSFEYVWEAAKHDHFDEQGRGHPDEALSYSSMFFPVEVFENSLSDPGPGKQDGSGQEGPLRAPGVVPVFDAHNLSVGSDYYIQLEEKSSSSLGLEYPPALLTTEVDNPEKGGTDAPHLTAFKTLVSEEPSAEEDFFQSSARPKEANSAEDSHAASIPGSPFNIFSDLDKADDLPSHQKIFDLMELNGVQADFKPAILSPSLDGPKDTCQSEREKPHDQDPLCFPESPVHQDCFDPLSVQELSENFLFLQEKNLLKGSLPGKGRVNDLQTELKDAGFISEMLESPRRGSVSSGLELLEHTLDFPSSQENMSGQNKGTGGTPQGATSPQASPLTEGSPNGPPDSVLKSGETKPFTGVSVPENSVCLDLSPDPVTGPVEIPAADAKAPDGGDGPPEVTCQSKEALNPTKRDPILENEITAQGSMETCLPESGQDLQNQPFSEDPLSGSILEKNSEAVETLNQLNYKAAPKDAALASALSSDSTSQDSLLEDSLSTPIPTSEQSVETPDSLDSVDVHAALLESLGSHTPQKLLPPDKPADSGYETENLESPEWTLHPAPEGTADSDTAAAGDSSHSSLPPNPVIVISDAGDGHRGAEGPPQSFSLGTQSSYRDSAYFSDNDSEPDKKPEEAPGTSASALVLVKDQLPPEPVAPEDSPDDVREGCLEASQSKPEQSPASALQNSCHSELQETLQPTPADQSPASALQNSCHSELQETLQPTPADQSPASALQNSCHSELQEMLQPTPADQSPASALQNSCHSELQETLQPTPADQSPASALQNSCHSELQETLQPTPADQSPASALQNSCHSELQETLQPTPADQSPASALQNSCHSELQETLQPTPAGASRETYPVDDEARGPLGLLNSEFSSCDDLETQEDRPCTLASTGTNTNELLAYTGSTLDKSLPSHFEGPKLKEPDIEGKYLGKLCVSGMLDLSEDGMDADEEDENSDDSDEDLRAFNLHSLSSESEDDMEHPVPIIVSNDDGRHLRSLLKPSAAAAIEQLPDDWKKEKKAVTFFDDVTVYLFDQETPTKELGHCGGEAHGPGPSSPAASTGSPYLSRCMNSESSTDEEGGGFEWDDDFSPDPFMSKTTSLLGSKPSLQTSKYFSPPPPARSSEQSWPHVSPCSRFSISPANIASFSLTHLTDSDIEQGGSSEDGDKD</sequence>
<feature type="compositionally biased region" description="Low complexity" evidence="20">
    <location>
        <begin position="940"/>
        <end position="962"/>
    </location>
</feature>
<keyword evidence="10 21" id="KW-1133">Transmembrane helix</keyword>
<feature type="region of interest" description="Disordered" evidence="20">
    <location>
        <begin position="511"/>
        <end position="534"/>
    </location>
</feature>
<dbReference type="AlphaFoldDB" id="D3ZBH5"/>
<dbReference type="GO" id="GO:0070853">
    <property type="term" value="F:myosin VI binding"/>
    <property type="evidence" value="ECO:0000266"/>
    <property type="project" value="RGD"/>
</dbReference>
<feature type="signal peptide" evidence="22">
    <location>
        <begin position="1"/>
        <end position="27"/>
    </location>
</feature>
<dbReference type="GO" id="GO:0030426">
    <property type="term" value="C:growth cone"/>
    <property type="evidence" value="ECO:0000314"/>
    <property type="project" value="UniProtKB"/>
</dbReference>
<evidence type="ECO:0000256" key="10">
    <source>
        <dbReference type="ARBA" id="ARBA00022989"/>
    </source>
</evidence>
<dbReference type="KEGG" id="rno:304286"/>
<evidence type="ECO:0000256" key="2">
    <source>
        <dbReference type="ARBA" id="ARBA00012513"/>
    </source>
</evidence>
<keyword evidence="5" id="KW-0808">Transferase</keyword>
<dbReference type="PANTHER" id="PTHR24417:SF8">
    <property type="entry name" value="SERINE_THREONINE-PROTEIN KINASE LMTK2"/>
    <property type="match status" value="1"/>
</dbReference>
<evidence type="ECO:0000313" key="24">
    <source>
        <dbReference type="Ensembl" id="ENSRNOP00000050872.4"/>
    </source>
</evidence>
<dbReference type="EC" id="2.7.11.1" evidence="2"/>
<dbReference type="iPTMnet" id="D3ZBH5"/>
<feature type="compositionally biased region" description="Low complexity" evidence="20">
    <location>
        <begin position="1514"/>
        <end position="1527"/>
    </location>
</feature>
<dbReference type="InterPro" id="IPR000719">
    <property type="entry name" value="Prot_kinase_dom"/>
</dbReference>
<accession>D3ZBH5</accession>
<comment type="subunit">
    <text evidence="15">Interacts with PPP1C and inhibitor-2.</text>
</comment>
<dbReference type="PeptideAtlas" id="D3ZBH5"/>
<dbReference type="PANTHER" id="PTHR24417">
    <property type="entry name" value="SERINE/THREONINE-PROTEIN KINASE LMTK1"/>
    <property type="match status" value="1"/>
</dbReference>
<protein>
    <recommendedName>
        <fullName evidence="16">Serine/threonine-protein kinase LMTK2</fullName>
        <ecNumber evidence="2">2.7.11.1</ecNumber>
    </recommendedName>
    <alternativeName>
        <fullName evidence="17">Brain-enriched kinase</fullName>
    </alternativeName>
    <alternativeName>
        <fullName evidence="18">Lemur tyrosine kinase 2</fullName>
    </alternativeName>
</protein>
<dbReference type="InterPro" id="IPR017441">
    <property type="entry name" value="Protein_kinase_ATP_BS"/>
</dbReference>
<evidence type="ECO:0000259" key="23">
    <source>
        <dbReference type="PROSITE" id="PS50011"/>
    </source>
</evidence>
<dbReference type="GO" id="GO:0005794">
    <property type="term" value="C:Golgi apparatus"/>
    <property type="evidence" value="ECO:0000266"/>
    <property type="project" value="RGD"/>
</dbReference>
<dbReference type="GO" id="GO:0004864">
    <property type="term" value="F:protein phosphatase inhibitor activity"/>
    <property type="evidence" value="ECO:0000266"/>
    <property type="project" value="RGD"/>
</dbReference>
<evidence type="ECO:0000256" key="16">
    <source>
        <dbReference type="ARBA" id="ARBA00071818"/>
    </source>
</evidence>
<evidence type="ECO:0000256" key="20">
    <source>
        <dbReference type="SAM" id="MobiDB-lite"/>
    </source>
</evidence>
<dbReference type="PhosphoSitePlus" id="D3ZBH5"/>
<feature type="compositionally biased region" description="Low complexity" evidence="20">
    <location>
        <begin position="1028"/>
        <end position="1044"/>
    </location>
</feature>
<evidence type="ECO:0000313" key="25">
    <source>
        <dbReference type="Proteomes" id="UP000002494"/>
    </source>
</evidence>
<gene>
    <name evidence="24 26" type="primary">Lmtk2</name>
</gene>
<reference evidence="24" key="3">
    <citation type="submission" date="2025-08" db="UniProtKB">
        <authorList>
            <consortium name="Ensembl"/>
        </authorList>
    </citation>
    <scope>IDENTIFICATION</scope>
    <source>
        <strain evidence="24">Brown Norway</strain>
    </source>
</reference>
<evidence type="ECO:0000256" key="5">
    <source>
        <dbReference type="ARBA" id="ARBA00022679"/>
    </source>
</evidence>
<comment type="function">
    <text evidence="14">Phosphorylates PPP1C, phosphorylase b and CFTR.</text>
</comment>
<evidence type="ECO:0000256" key="3">
    <source>
        <dbReference type="ARBA" id="ARBA00022527"/>
    </source>
</evidence>
<feature type="domain" description="Protein kinase" evidence="23">
    <location>
        <begin position="137"/>
        <end position="407"/>
    </location>
</feature>
<dbReference type="SUPFAM" id="SSF56112">
    <property type="entry name" value="Protein kinase-like (PK-like)"/>
    <property type="match status" value="1"/>
</dbReference>
<keyword evidence="3" id="KW-0723">Serine/threonine-protein kinase</keyword>
<dbReference type="PROSITE" id="PS50011">
    <property type="entry name" value="PROTEIN_KINASE_DOM"/>
    <property type="match status" value="1"/>
</dbReference>
<dbReference type="GO" id="GO:0032456">
    <property type="term" value="P:endocytic recycling"/>
    <property type="evidence" value="ECO:0000266"/>
    <property type="project" value="RGD"/>
</dbReference>
<evidence type="ECO:0000256" key="9">
    <source>
        <dbReference type="ARBA" id="ARBA00022840"/>
    </source>
</evidence>
<feature type="compositionally biased region" description="Polar residues" evidence="20">
    <location>
        <begin position="1559"/>
        <end position="1576"/>
    </location>
</feature>
<keyword evidence="8" id="KW-0418">Kinase</keyword>
<dbReference type="FunFam" id="1.10.510.10:FF:000386">
    <property type="entry name" value="serine/threonine-protein kinase LMTK2 isoform X1"/>
    <property type="match status" value="1"/>
</dbReference>
<dbReference type="GO" id="GO:0005769">
    <property type="term" value="C:early endosome"/>
    <property type="evidence" value="ECO:0000266"/>
    <property type="project" value="RGD"/>
</dbReference>
<dbReference type="FunCoup" id="D3ZBH5">
    <property type="interactions" value="2420"/>
</dbReference>
<dbReference type="InterPro" id="IPR011009">
    <property type="entry name" value="Kinase-like_dom_sf"/>
</dbReference>
<evidence type="ECO:0000256" key="22">
    <source>
        <dbReference type="SAM" id="SignalP"/>
    </source>
</evidence>
<feature type="compositionally biased region" description="Basic and acidic residues" evidence="20">
    <location>
        <begin position="612"/>
        <end position="623"/>
    </location>
</feature>
<feature type="region of interest" description="Disordered" evidence="20">
    <location>
        <begin position="600"/>
        <end position="627"/>
    </location>
</feature>
<reference evidence="24" key="4">
    <citation type="submission" date="2025-09" db="UniProtKB">
        <authorList>
            <consortium name="Ensembl"/>
        </authorList>
    </citation>
    <scope>IDENTIFICATION</scope>
    <source>
        <strain evidence="24">Brown Norway</strain>
    </source>
</reference>
<feature type="region of interest" description="Disordered" evidence="20">
    <location>
        <begin position="1612"/>
        <end position="1631"/>
    </location>
</feature>
<dbReference type="GO" id="GO:0055037">
    <property type="term" value="C:recycling endosome"/>
    <property type="evidence" value="ECO:0000266"/>
    <property type="project" value="RGD"/>
</dbReference>
<dbReference type="CTD" id="22853"/>
<evidence type="ECO:0000256" key="21">
    <source>
        <dbReference type="SAM" id="Phobius"/>
    </source>
</evidence>
<feature type="compositionally biased region" description="Polar residues" evidence="20">
    <location>
        <begin position="1585"/>
        <end position="1597"/>
    </location>
</feature>
<reference evidence="24" key="2">
    <citation type="submission" date="2024-01" db="EMBL/GenBank/DDBJ databases">
        <title>GRCr8: a new rat reference genome assembly contstructed from accurate long reads and long range scaffolding.</title>
        <authorList>
            <person name="Doris P.A."/>
            <person name="Kalbfleisch T."/>
            <person name="Li K."/>
            <person name="Howe K."/>
            <person name="Wood J."/>
        </authorList>
    </citation>
    <scope>NUCLEOTIDE SEQUENCE [LARGE SCALE GENOMIC DNA]</scope>
    <source>
        <strain evidence="24">Brown Norway</strain>
    </source>
</reference>
<dbReference type="Pfam" id="PF07714">
    <property type="entry name" value="PK_Tyr_Ser-Thr"/>
    <property type="match status" value="1"/>
</dbReference>
<dbReference type="GO" id="GO:0048471">
    <property type="term" value="C:perinuclear region of cytoplasm"/>
    <property type="evidence" value="ECO:0000266"/>
    <property type="project" value="RGD"/>
</dbReference>
<feature type="compositionally biased region" description="Polar residues" evidence="20">
    <location>
        <begin position="773"/>
        <end position="784"/>
    </location>
</feature>
<evidence type="ECO:0000256" key="11">
    <source>
        <dbReference type="ARBA" id="ARBA00023136"/>
    </source>
</evidence>
<feature type="chain" id="PRO_5035253216" description="Serine/threonine-protein kinase LMTK2" evidence="22">
    <location>
        <begin position="28"/>
        <end position="1631"/>
    </location>
</feature>
<dbReference type="AGR" id="RGD:1598332"/>
<feature type="region of interest" description="Disordered" evidence="20">
    <location>
        <begin position="667"/>
        <end position="690"/>
    </location>
</feature>
<name>D3ZBH5_RAT</name>
<feature type="compositionally biased region" description="Polar residues" evidence="20">
    <location>
        <begin position="1213"/>
        <end position="1311"/>
    </location>
</feature>
<dbReference type="IntAct" id="D3ZBH5">
    <property type="interactions" value="1"/>
</dbReference>
<comment type="subcellular location">
    <subcellularLocation>
        <location evidence="1">Membrane</location>
        <topology evidence="1">Multi-pass membrane protein</topology>
    </subcellularLocation>
</comment>
<feature type="compositionally biased region" description="Acidic residues" evidence="20">
    <location>
        <begin position="1407"/>
        <end position="1425"/>
    </location>
</feature>
<evidence type="ECO:0000256" key="18">
    <source>
        <dbReference type="ARBA" id="ARBA00079456"/>
    </source>
</evidence>
<keyword evidence="25" id="KW-1185">Reference proteome</keyword>
<proteinExistence type="evidence at protein level"/>
<evidence type="ECO:0000313" key="26">
    <source>
        <dbReference type="RGD" id="1598332"/>
    </source>
</evidence>
<keyword evidence="6 21" id="KW-0812">Transmembrane</keyword>
<dbReference type="PRINTS" id="PR00109">
    <property type="entry name" value="TYRKINASE"/>
</dbReference>
<dbReference type="PaxDb" id="10116-ENSRNOP00000050872"/>
<dbReference type="HOGENOM" id="CLU_004618_0_0_1"/>
<dbReference type="GO" id="GO:0004672">
    <property type="term" value="F:protein kinase activity"/>
    <property type="evidence" value="ECO:0000318"/>
    <property type="project" value="GO_Central"/>
</dbReference>
<feature type="region of interest" description="Disordered" evidence="20">
    <location>
        <begin position="1407"/>
        <end position="1451"/>
    </location>
</feature>
<dbReference type="InterPro" id="IPR008266">
    <property type="entry name" value="Tyr_kinase_AS"/>
</dbReference>
<dbReference type="MINT" id="D3ZBH5"/>
<feature type="region of interest" description="Disordered" evidence="20">
    <location>
        <begin position="773"/>
        <end position="916"/>
    </location>
</feature>
<dbReference type="GO" id="GO:0033572">
    <property type="term" value="P:transferrin transport"/>
    <property type="evidence" value="ECO:0000266"/>
    <property type="project" value="RGD"/>
</dbReference>
<dbReference type="STRING" id="10116.ENSRNOP00000050872"/>
<dbReference type="RGD" id="1598332">
    <property type="gene designation" value="Lmtk2"/>
</dbReference>
<keyword evidence="4" id="KW-0597">Phosphoprotein</keyword>
<evidence type="ECO:0000256" key="17">
    <source>
        <dbReference type="ARBA" id="ARBA00079358"/>
    </source>
</evidence>
<keyword evidence="22" id="KW-0732">Signal</keyword>
<dbReference type="GO" id="GO:0004674">
    <property type="term" value="F:protein serine/threonine kinase activity"/>
    <property type="evidence" value="ECO:0000266"/>
    <property type="project" value="RGD"/>
</dbReference>
<dbReference type="PROSITE" id="PS00107">
    <property type="entry name" value="PROTEIN_KINASE_ATP"/>
    <property type="match status" value="1"/>
</dbReference>
<feature type="compositionally biased region" description="Polar residues" evidence="20">
    <location>
        <begin position="963"/>
        <end position="974"/>
    </location>
</feature>
<feature type="region of interest" description="Disordered" evidence="20">
    <location>
        <begin position="1505"/>
        <end position="1597"/>
    </location>
</feature>
<keyword evidence="9 19" id="KW-0067">ATP-binding</keyword>
<comment type="catalytic activity">
    <reaction evidence="13">
        <text>L-seryl-[protein] + ATP = O-phospho-L-seryl-[protein] + ADP + H(+)</text>
        <dbReference type="Rhea" id="RHEA:17989"/>
        <dbReference type="Rhea" id="RHEA-COMP:9863"/>
        <dbReference type="Rhea" id="RHEA-COMP:11604"/>
        <dbReference type="ChEBI" id="CHEBI:15378"/>
        <dbReference type="ChEBI" id="CHEBI:29999"/>
        <dbReference type="ChEBI" id="CHEBI:30616"/>
        <dbReference type="ChEBI" id="CHEBI:83421"/>
        <dbReference type="ChEBI" id="CHEBI:456216"/>
        <dbReference type="EC" id="2.7.11.1"/>
    </reaction>
</comment>
<keyword evidence="11 21" id="KW-0472">Membrane</keyword>
<feature type="binding site" evidence="19">
    <location>
        <position position="168"/>
    </location>
    <ligand>
        <name>ATP</name>
        <dbReference type="ChEBI" id="CHEBI:30616"/>
    </ligand>
</feature>
<evidence type="ECO:0000256" key="15">
    <source>
        <dbReference type="ARBA" id="ARBA00063938"/>
    </source>
</evidence>
<evidence type="ECO:0000256" key="4">
    <source>
        <dbReference type="ARBA" id="ARBA00022553"/>
    </source>
</evidence>
<dbReference type="InParanoid" id="D3ZBH5"/>
<dbReference type="VEuPathDB" id="HostDB:ENSRNOG00000025155"/>
<evidence type="ECO:0000256" key="7">
    <source>
        <dbReference type="ARBA" id="ARBA00022741"/>
    </source>
</evidence>
<comment type="catalytic activity">
    <reaction evidence="12">
        <text>L-threonyl-[protein] + ATP = O-phospho-L-threonyl-[protein] + ADP + H(+)</text>
        <dbReference type="Rhea" id="RHEA:46608"/>
        <dbReference type="Rhea" id="RHEA-COMP:11060"/>
        <dbReference type="Rhea" id="RHEA-COMP:11605"/>
        <dbReference type="ChEBI" id="CHEBI:15378"/>
        <dbReference type="ChEBI" id="CHEBI:30013"/>
        <dbReference type="ChEBI" id="CHEBI:30616"/>
        <dbReference type="ChEBI" id="CHEBI:61977"/>
        <dbReference type="ChEBI" id="CHEBI:456216"/>
        <dbReference type="EC" id="2.7.11.1"/>
    </reaction>
</comment>
<dbReference type="eggNOG" id="ENOG502QSD2">
    <property type="taxonomic scope" value="Eukaryota"/>
</dbReference>
<dbReference type="Ensembl" id="ENSRNOT00000046381.6">
    <property type="protein sequence ID" value="ENSRNOP00000050872.4"/>
    <property type="gene ID" value="ENSRNOG00000025155.8"/>
</dbReference>
<dbReference type="GeneTree" id="ENSGT00940000158475"/>
<evidence type="ECO:0000256" key="19">
    <source>
        <dbReference type="PROSITE-ProRule" id="PRU10141"/>
    </source>
</evidence>
<evidence type="ECO:0000256" key="13">
    <source>
        <dbReference type="ARBA" id="ARBA00048679"/>
    </source>
</evidence>
<dbReference type="GO" id="GO:0005524">
    <property type="term" value="F:ATP binding"/>
    <property type="evidence" value="ECO:0007669"/>
    <property type="project" value="UniProtKB-UniRule"/>
</dbReference>
<evidence type="ECO:0000256" key="12">
    <source>
        <dbReference type="ARBA" id="ARBA00047899"/>
    </source>
</evidence>
<dbReference type="CDD" id="cd05086">
    <property type="entry name" value="PTKc_Aatyk2"/>
    <property type="match status" value="1"/>
</dbReference>
<feature type="transmembrane region" description="Helical" evidence="21">
    <location>
        <begin position="43"/>
        <end position="66"/>
    </location>
</feature>
<dbReference type="Bgee" id="ENSRNOG00000025155">
    <property type="expression patterns" value="Expressed in frontal cortex and 19 other cell types or tissues"/>
</dbReference>